<protein>
    <submittedName>
        <fullName evidence="2">Uncharacterized protein</fullName>
    </submittedName>
</protein>
<proteinExistence type="predicted"/>
<evidence type="ECO:0000256" key="1">
    <source>
        <dbReference type="SAM" id="Phobius"/>
    </source>
</evidence>
<keyword evidence="3" id="KW-1185">Reference proteome</keyword>
<dbReference type="EMBL" id="MU001682">
    <property type="protein sequence ID" value="KAF2456690.1"/>
    <property type="molecule type" value="Genomic_DNA"/>
</dbReference>
<organism evidence="2 3">
    <name type="scientific">Lineolata rhizophorae</name>
    <dbReference type="NCBI Taxonomy" id="578093"/>
    <lineage>
        <taxon>Eukaryota</taxon>
        <taxon>Fungi</taxon>
        <taxon>Dikarya</taxon>
        <taxon>Ascomycota</taxon>
        <taxon>Pezizomycotina</taxon>
        <taxon>Dothideomycetes</taxon>
        <taxon>Dothideomycetes incertae sedis</taxon>
        <taxon>Lineolatales</taxon>
        <taxon>Lineolataceae</taxon>
        <taxon>Lineolata</taxon>
    </lineage>
</organism>
<keyword evidence="1" id="KW-1133">Transmembrane helix</keyword>
<gene>
    <name evidence="2" type="ORF">BDY21DRAFT_345817</name>
</gene>
<sequence>MARGGVGAKVSTVLVLFLLPFWILARCVCHPRGVSRRLAAVGWYAQDRLRRRREHRWRPACIIPFLFFTSSCRLFGFFLLQPF</sequence>
<keyword evidence="1" id="KW-0812">Transmembrane</keyword>
<evidence type="ECO:0000313" key="3">
    <source>
        <dbReference type="Proteomes" id="UP000799766"/>
    </source>
</evidence>
<reference evidence="2" key="1">
    <citation type="journal article" date="2020" name="Stud. Mycol.">
        <title>101 Dothideomycetes genomes: a test case for predicting lifestyles and emergence of pathogens.</title>
        <authorList>
            <person name="Haridas S."/>
            <person name="Albert R."/>
            <person name="Binder M."/>
            <person name="Bloem J."/>
            <person name="Labutti K."/>
            <person name="Salamov A."/>
            <person name="Andreopoulos B."/>
            <person name="Baker S."/>
            <person name="Barry K."/>
            <person name="Bills G."/>
            <person name="Bluhm B."/>
            <person name="Cannon C."/>
            <person name="Castanera R."/>
            <person name="Culley D."/>
            <person name="Daum C."/>
            <person name="Ezra D."/>
            <person name="Gonzalez J."/>
            <person name="Henrissat B."/>
            <person name="Kuo A."/>
            <person name="Liang C."/>
            <person name="Lipzen A."/>
            <person name="Lutzoni F."/>
            <person name="Magnuson J."/>
            <person name="Mondo S."/>
            <person name="Nolan M."/>
            <person name="Ohm R."/>
            <person name="Pangilinan J."/>
            <person name="Park H.-J."/>
            <person name="Ramirez L."/>
            <person name="Alfaro M."/>
            <person name="Sun H."/>
            <person name="Tritt A."/>
            <person name="Yoshinaga Y."/>
            <person name="Zwiers L.-H."/>
            <person name="Turgeon B."/>
            <person name="Goodwin S."/>
            <person name="Spatafora J."/>
            <person name="Crous P."/>
            <person name="Grigoriev I."/>
        </authorList>
    </citation>
    <scope>NUCLEOTIDE SEQUENCE</scope>
    <source>
        <strain evidence="2">ATCC 16933</strain>
    </source>
</reference>
<dbReference type="Proteomes" id="UP000799766">
    <property type="component" value="Unassembled WGS sequence"/>
</dbReference>
<accession>A0A6A6NY78</accession>
<evidence type="ECO:0000313" key="2">
    <source>
        <dbReference type="EMBL" id="KAF2456690.1"/>
    </source>
</evidence>
<dbReference type="AlphaFoldDB" id="A0A6A6NY78"/>
<feature type="transmembrane region" description="Helical" evidence="1">
    <location>
        <begin position="6"/>
        <end position="28"/>
    </location>
</feature>
<name>A0A6A6NY78_9PEZI</name>
<keyword evidence="1" id="KW-0472">Membrane</keyword>
<feature type="transmembrane region" description="Helical" evidence="1">
    <location>
        <begin position="60"/>
        <end position="80"/>
    </location>
</feature>